<evidence type="ECO:0000256" key="1">
    <source>
        <dbReference type="ARBA" id="ARBA00004123"/>
    </source>
</evidence>
<organism evidence="5 6">
    <name type="scientific">Strongyloides papillosus</name>
    <name type="common">Intestinal threadworm</name>
    <dbReference type="NCBI Taxonomy" id="174720"/>
    <lineage>
        <taxon>Eukaryota</taxon>
        <taxon>Metazoa</taxon>
        <taxon>Ecdysozoa</taxon>
        <taxon>Nematoda</taxon>
        <taxon>Chromadorea</taxon>
        <taxon>Rhabditida</taxon>
        <taxon>Tylenchina</taxon>
        <taxon>Panagrolaimomorpha</taxon>
        <taxon>Strongyloidoidea</taxon>
        <taxon>Strongyloididae</taxon>
        <taxon>Strongyloides</taxon>
    </lineage>
</organism>
<dbReference type="GO" id="GO:0003677">
    <property type="term" value="F:DNA binding"/>
    <property type="evidence" value="ECO:0007669"/>
    <property type="project" value="UniProtKB-UniRule"/>
</dbReference>
<dbReference type="PROSITE" id="PS50071">
    <property type="entry name" value="HOMEOBOX_2"/>
    <property type="match status" value="1"/>
</dbReference>
<dbReference type="AlphaFoldDB" id="A0A0N5BPM4"/>
<protein>
    <submittedName>
        <fullName evidence="6">Homeobox domain-containing protein</fullName>
    </submittedName>
</protein>
<evidence type="ECO:0000256" key="3">
    <source>
        <dbReference type="RuleBase" id="RU000682"/>
    </source>
</evidence>
<sequence length="120" mass="14610">MEPCLVSWEIRKERIRDRIRARIRSLEKEMNINITQDIKIKILEELNVNINNNEVPKKEKLPYSHFNKDEIRILEKFYASNKNPTPKDIEELAIAIRDTKERVRKWISRRRLQEKKLSKK</sequence>
<evidence type="ECO:0000313" key="5">
    <source>
        <dbReference type="Proteomes" id="UP000046392"/>
    </source>
</evidence>
<accession>A0A0N5BPM4</accession>
<dbReference type="CDD" id="cd00086">
    <property type="entry name" value="homeodomain"/>
    <property type="match status" value="1"/>
</dbReference>
<comment type="subcellular location">
    <subcellularLocation>
        <location evidence="1 2 3">Nucleus</location>
    </subcellularLocation>
</comment>
<name>A0A0N5BPM4_STREA</name>
<evidence type="ECO:0000256" key="2">
    <source>
        <dbReference type="PROSITE-ProRule" id="PRU00108"/>
    </source>
</evidence>
<dbReference type="InterPro" id="IPR001356">
    <property type="entry name" value="HD"/>
</dbReference>
<dbReference type="GO" id="GO:0005634">
    <property type="term" value="C:nucleus"/>
    <property type="evidence" value="ECO:0007669"/>
    <property type="project" value="UniProtKB-SubCell"/>
</dbReference>
<keyword evidence="2 3" id="KW-0539">Nucleus</keyword>
<dbReference type="Gene3D" id="1.10.10.60">
    <property type="entry name" value="Homeodomain-like"/>
    <property type="match status" value="1"/>
</dbReference>
<keyword evidence="5" id="KW-1185">Reference proteome</keyword>
<proteinExistence type="predicted"/>
<dbReference type="Pfam" id="PF00046">
    <property type="entry name" value="Homeodomain"/>
    <property type="match status" value="1"/>
</dbReference>
<feature type="DNA-binding region" description="Homeobox" evidence="2">
    <location>
        <begin position="59"/>
        <end position="118"/>
    </location>
</feature>
<feature type="domain" description="Homeobox" evidence="4">
    <location>
        <begin position="57"/>
        <end position="117"/>
    </location>
</feature>
<reference evidence="6" key="1">
    <citation type="submission" date="2017-02" db="UniProtKB">
        <authorList>
            <consortium name="WormBaseParasite"/>
        </authorList>
    </citation>
    <scope>IDENTIFICATION</scope>
</reference>
<keyword evidence="2 3" id="KW-0238">DNA-binding</keyword>
<evidence type="ECO:0000259" key="4">
    <source>
        <dbReference type="PROSITE" id="PS50071"/>
    </source>
</evidence>
<dbReference type="WBParaSite" id="SPAL_0000784900.1">
    <property type="protein sequence ID" value="SPAL_0000784900.1"/>
    <property type="gene ID" value="SPAL_0000784900"/>
</dbReference>
<dbReference type="Proteomes" id="UP000046392">
    <property type="component" value="Unplaced"/>
</dbReference>
<dbReference type="SMART" id="SM00389">
    <property type="entry name" value="HOX"/>
    <property type="match status" value="1"/>
</dbReference>
<keyword evidence="2 3" id="KW-0371">Homeobox</keyword>
<evidence type="ECO:0000313" key="6">
    <source>
        <dbReference type="WBParaSite" id="SPAL_0000784900.1"/>
    </source>
</evidence>
<dbReference type="SUPFAM" id="SSF46689">
    <property type="entry name" value="Homeodomain-like"/>
    <property type="match status" value="1"/>
</dbReference>
<dbReference type="InterPro" id="IPR009057">
    <property type="entry name" value="Homeodomain-like_sf"/>
</dbReference>